<dbReference type="EMBL" id="CP111016">
    <property type="protein sequence ID" value="WAR06040.1"/>
    <property type="molecule type" value="Genomic_DNA"/>
</dbReference>
<name>A0ABY7EAL9_MYAAR</name>
<dbReference type="CDD" id="cd18809">
    <property type="entry name" value="SF1_C_RecD"/>
    <property type="match status" value="1"/>
</dbReference>
<keyword evidence="2" id="KW-1185">Reference proteome</keyword>
<evidence type="ECO:0000313" key="2">
    <source>
        <dbReference type="Proteomes" id="UP001164746"/>
    </source>
</evidence>
<gene>
    <name evidence="1" type="ORF">MAR_021409</name>
</gene>
<sequence length="193" mass="21867">MASPSHLKKCVPIRAVTTLFLLIKPAFITVERTMFPLVLAYAITSHKSQGGTYEHVIANLEKPSQVTSVCQAMCTQYSAESHLDKDKIKGINEALLEMNNLQDSFDWEHRFPNETGAIAYLNIRSLKAHHTDLDNDPNVQMLQLRTGKVIIAGDFRNIDPDDSRLRPLTTEFNMCQVILQPTHIHGRTLDHLY</sequence>
<reference evidence="1" key="1">
    <citation type="submission" date="2022-11" db="EMBL/GenBank/DDBJ databases">
        <title>Centuries of genome instability and evolution in soft-shell clam transmissible cancer (bioRxiv).</title>
        <authorList>
            <person name="Hart S.F.M."/>
            <person name="Yonemitsu M.A."/>
            <person name="Giersch R.M."/>
            <person name="Beal B.F."/>
            <person name="Arriagada G."/>
            <person name="Davis B.W."/>
            <person name="Ostrander E.A."/>
            <person name="Goff S.P."/>
            <person name="Metzger M.J."/>
        </authorList>
    </citation>
    <scope>NUCLEOTIDE SEQUENCE</scope>
    <source>
        <strain evidence="1">MELC-2E11</strain>
        <tissue evidence="1">Siphon/mantle</tissue>
    </source>
</reference>
<dbReference type="Proteomes" id="UP001164746">
    <property type="component" value="Chromosome 5"/>
</dbReference>
<evidence type="ECO:0008006" key="3">
    <source>
        <dbReference type="Google" id="ProtNLM"/>
    </source>
</evidence>
<organism evidence="1 2">
    <name type="scientific">Mya arenaria</name>
    <name type="common">Soft-shell clam</name>
    <dbReference type="NCBI Taxonomy" id="6604"/>
    <lineage>
        <taxon>Eukaryota</taxon>
        <taxon>Metazoa</taxon>
        <taxon>Spiralia</taxon>
        <taxon>Lophotrochozoa</taxon>
        <taxon>Mollusca</taxon>
        <taxon>Bivalvia</taxon>
        <taxon>Autobranchia</taxon>
        <taxon>Heteroconchia</taxon>
        <taxon>Euheterodonta</taxon>
        <taxon>Imparidentia</taxon>
        <taxon>Neoheterodontei</taxon>
        <taxon>Myida</taxon>
        <taxon>Myoidea</taxon>
        <taxon>Myidae</taxon>
        <taxon>Mya</taxon>
    </lineage>
</organism>
<feature type="non-terminal residue" evidence="1">
    <location>
        <position position="193"/>
    </location>
</feature>
<evidence type="ECO:0000313" key="1">
    <source>
        <dbReference type="EMBL" id="WAR06040.1"/>
    </source>
</evidence>
<protein>
    <recommendedName>
        <fullName evidence="3">ATP-dependent DNA helicase</fullName>
    </recommendedName>
</protein>
<proteinExistence type="predicted"/>
<accession>A0ABY7EAL9</accession>